<keyword evidence="1 2" id="KW-0238">DNA-binding</keyword>
<dbReference type="GO" id="GO:0006355">
    <property type="term" value="P:regulation of DNA-templated transcription"/>
    <property type="evidence" value="ECO:0007669"/>
    <property type="project" value="InterPro"/>
</dbReference>
<feature type="domain" description="OmpR/PhoB-type" evidence="4">
    <location>
        <begin position="14"/>
        <end position="111"/>
    </location>
</feature>
<dbReference type="PROSITE" id="PS51755">
    <property type="entry name" value="OMPR_PHOB"/>
    <property type="match status" value="1"/>
</dbReference>
<keyword evidence="3" id="KW-1133">Transmembrane helix</keyword>
<keyword evidence="3" id="KW-0472">Membrane</keyword>
<name>A0A4R2KRU3_9GAMM</name>
<dbReference type="Gene3D" id="3.40.50.10070">
    <property type="entry name" value="TolB, N-terminal domain"/>
    <property type="match status" value="1"/>
</dbReference>
<dbReference type="Gene3D" id="1.25.40.10">
    <property type="entry name" value="Tetratricopeptide repeat domain"/>
    <property type="match status" value="1"/>
</dbReference>
<keyword evidence="6" id="KW-1185">Reference proteome</keyword>
<dbReference type="SUPFAM" id="SSF48452">
    <property type="entry name" value="TPR-like"/>
    <property type="match status" value="1"/>
</dbReference>
<dbReference type="Proteomes" id="UP000294980">
    <property type="component" value="Unassembled WGS sequence"/>
</dbReference>
<dbReference type="Pfam" id="PF00486">
    <property type="entry name" value="Trans_reg_C"/>
    <property type="match status" value="1"/>
</dbReference>
<dbReference type="RefSeq" id="WP_162883916.1">
    <property type="nucleotide sequence ID" value="NZ_QQSW01000010.1"/>
</dbReference>
<evidence type="ECO:0000313" key="6">
    <source>
        <dbReference type="Proteomes" id="UP000294980"/>
    </source>
</evidence>
<dbReference type="InterPro" id="IPR001867">
    <property type="entry name" value="OmpR/PhoB-type_DNA-bd"/>
</dbReference>
<reference evidence="5 6" key="1">
    <citation type="submission" date="2019-03" db="EMBL/GenBank/DDBJ databases">
        <title>Genomic Encyclopedia of Type Strains, Phase IV (KMG-IV): sequencing the most valuable type-strain genomes for metagenomic binning, comparative biology and taxonomic classification.</title>
        <authorList>
            <person name="Goeker M."/>
        </authorList>
    </citation>
    <scope>NUCLEOTIDE SEQUENCE [LARGE SCALE GENOMIC DNA]</scope>
    <source>
        <strain evidence="5 6">DSM 23344</strain>
    </source>
</reference>
<keyword evidence="3" id="KW-0812">Transmembrane</keyword>
<feature type="transmembrane region" description="Helical" evidence="3">
    <location>
        <begin position="145"/>
        <end position="166"/>
    </location>
</feature>
<dbReference type="CDD" id="cd00383">
    <property type="entry name" value="trans_reg_C"/>
    <property type="match status" value="1"/>
</dbReference>
<dbReference type="Gene3D" id="1.10.10.10">
    <property type="entry name" value="Winged helix-like DNA-binding domain superfamily/Winged helix DNA-binding domain"/>
    <property type="match status" value="1"/>
</dbReference>
<accession>A0A4R2KRU3</accession>
<protein>
    <submittedName>
        <fullName evidence="5">TolB-like protein</fullName>
    </submittedName>
</protein>
<evidence type="ECO:0000313" key="5">
    <source>
        <dbReference type="EMBL" id="TCO75497.1"/>
    </source>
</evidence>
<gene>
    <name evidence="5" type="ORF">EV688_10863</name>
</gene>
<dbReference type="GO" id="GO:0003677">
    <property type="term" value="F:DNA binding"/>
    <property type="evidence" value="ECO:0007669"/>
    <property type="project" value="UniProtKB-UniRule"/>
</dbReference>
<evidence type="ECO:0000256" key="3">
    <source>
        <dbReference type="SAM" id="Phobius"/>
    </source>
</evidence>
<dbReference type="EMBL" id="SLWX01000008">
    <property type="protein sequence ID" value="TCO75497.1"/>
    <property type="molecule type" value="Genomic_DNA"/>
</dbReference>
<dbReference type="InterPro" id="IPR011990">
    <property type="entry name" value="TPR-like_helical_dom_sf"/>
</dbReference>
<dbReference type="InterPro" id="IPR036388">
    <property type="entry name" value="WH-like_DNA-bd_sf"/>
</dbReference>
<dbReference type="InterPro" id="IPR016032">
    <property type="entry name" value="Sig_transdc_resp-reg_C-effctor"/>
</dbReference>
<evidence type="ECO:0000256" key="1">
    <source>
        <dbReference type="ARBA" id="ARBA00023125"/>
    </source>
</evidence>
<dbReference type="SUPFAM" id="SSF46894">
    <property type="entry name" value="C-terminal effector domain of the bipartite response regulators"/>
    <property type="match status" value="1"/>
</dbReference>
<feature type="DNA-binding region" description="OmpR/PhoB-type" evidence="2">
    <location>
        <begin position="14"/>
        <end position="111"/>
    </location>
</feature>
<evidence type="ECO:0000256" key="2">
    <source>
        <dbReference type="PROSITE-ProRule" id="PRU01091"/>
    </source>
</evidence>
<comment type="caution">
    <text evidence="5">The sequence shown here is derived from an EMBL/GenBank/DDBJ whole genome shotgun (WGS) entry which is preliminary data.</text>
</comment>
<dbReference type="SMART" id="SM00862">
    <property type="entry name" value="Trans_reg_C"/>
    <property type="match status" value="1"/>
</dbReference>
<proteinExistence type="predicted"/>
<sequence>MPEPRVIGTGGESPAVRAFGRWRFHVDTGDLEDGTNTLRLEPQVARLLDYFLINQETLISRDTLIGAVWDGRVVSDDAVNRCISILRQKLTPDDRNAYIETVMRRGFISHFPSPIEAAVAPEPDPSQETRPALGQRRYRAHFWRFGMPAALAGVLLVGIVVLRGAVSPPASGTVPVVAVLPFTSVGLSAESDFFAKGVHEDLLTQLAQLQSVQVISRTSVSGYGNEGHDIRSIGRELGADAILEGGVQCLDEQIRINVQLIDARSDTHLWAAQYDRELTPGNIFSIQTDIARAVSAALNATLTRQDMKQLQVLPTQNMSAYRAYHDAIELRKREAISTPAYLAHLEKAVALDPGFLRAWAELAGALSFASISVRDPAAVRRLEDILERMRAMAPQSSEYIVAQAYYTYYVLKDYERASALIAQARLMRPSDTLVLELQTWIQRRLGDYRGLIETLREAMSLDPRSDYWVYRLAINLVVAHRYDEAAVILDSAPTSTFRQAALASLLRVRQHREPSRLLPELMALQSEYNVPVPPVQLWEAHIAARDYRGATTVLDDMQRDGLSGDDSGYSSLIDLNLARAITARLQSDDAAMGDLLAAARATVDKQQAEGRYAFAPGADLALALLATPDPLGGTAGIEQRVRSWQRDASKDLAELTNNRHHACRALAMAGAVAASVECLTAALAAPSLVMPFIEPFLPYYDLIRGDARFVRFLIDPERV</sequence>
<organism evidence="5 6">
    <name type="scientific">Chromatocurvus halotolerans</name>
    <dbReference type="NCBI Taxonomy" id="1132028"/>
    <lineage>
        <taxon>Bacteria</taxon>
        <taxon>Pseudomonadati</taxon>
        <taxon>Pseudomonadota</taxon>
        <taxon>Gammaproteobacteria</taxon>
        <taxon>Cellvibrionales</taxon>
        <taxon>Halieaceae</taxon>
        <taxon>Chromatocurvus</taxon>
    </lineage>
</organism>
<dbReference type="AlphaFoldDB" id="A0A4R2KRU3"/>
<evidence type="ECO:0000259" key="4">
    <source>
        <dbReference type="PROSITE" id="PS51755"/>
    </source>
</evidence>
<dbReference type="GO" id="GO:0000160">
    <property type="term" value="P:phosphorelay signal transduction system"/>
    <property type="evidence" value="ECO:0007669"/>
    <property type="project" value="InterPro"/>
</dbReference>